<dbReference type="VEuPathDB" id="TrichDB:TRFO_10231"/>
<keyword evidence="1" id="KW-0472">Membrane</keyword>
<keyword evidence="4" id="KW-1185">Reference proteome</keyword>
<dbReference type="InterPro" id="IPR011989">
    <property type="entry name" value="ARM-like"/>
</dbReference>
<dbReference type="Gene3D" id="1.25.10.10">
    <property type="entry name" value="Leucine-rich Repeat Variant"/>
    <property type="match status" value="1"/>
</dbReference>
<feature type="transmembrane region" description="Helical" evidence="1">
    <location>
        <begin position="934"/>
        <end position="953"/>
    </location>
</feature>
<evidence type="ECO:0000313" key="3">
    <source>
        <dbReference type="EMBL" id="OHS96046.1"/>
    </source>
</evidence>
<keyword evidence="1" id="KW-1133">Transmembrane helix</keyword>
<dbReference type="PROSITE" id="PS50166">
    <property type="entry name" value="IMPORTIN_B_NT"/>
    <property type="match status" value="1"/>
</dbReference>
<dbReference type="EMBL" id="MLAK01001204">
    <property type="protein sequence ID" value="OHS96046.1"/>
    <property type="molecule type" value="Genomic_DNA"/>
</dbReference>
<dbReference type="InterPro" id="IPR001494">
    <property type="entry name" value="Importin-beta_N"/>
</dbReference>
<dbReference type="GO" id="GO:0006886">
    <property type="term" value="P:intracellular protein transport"/>
    <property type="evidence" value="ECO:0007669"/>
    <property type="project" value="InterPro"/>
</dbReference>
<dbReference type="RefSeq" id="XP_068349183.1">
    <property type="nucleotide sequence ID" value="XM_068495319.1"/>
</dbReference>
<comment type="caution">
    <text evidence="3">The sequence shown here is derived from an EMBL/GenBank/DDBJ whole genome shotgun (WGS) entry which is preliminary data.</text>
</comment>
<reference evidence="3" key="1">
    <citation type="submission" date="2016-10" db="EMBL/GenBank/DDBJ databases">
        <authorList>
            <person name="Benchimol M."/>
            <person name="Almeida L.G."/>
            <person name="Vasconcelos A.T."/>
            <person name="Perreira-Neves A."/>
            <person name="Rosa I.A."/>
            <person name="Tasca T."/>
            <person name="Bogo M.R."/>
            <person name="de Souza W."/>
        </authorList>
    </citation>
    <scope>NUCLEOTIDE SEQUENCE [LARGE SCALE GENOMIC DNA]</scope>
    <source>
        <strain evidence="3">K</strain>
    </source>
</reference>
<keyword evidence="1" id="KW-0812">Transmembrane</keyword>
<proteinExistence type="predicted"/>
<dbReference type="SUPFAM" id="SSF48371">
    <property type="entry name" value="ARM repeat"/>
    <property type="match status" value="1"/>
</dbReference>
<dbReference type="AlphaFoldDB" id="A0A1J4JA34"/>
<accession>A0A1J4JA34</accession>
<protein>
    <recommendedName>
        <fullName evidence="2">Importin N-terminal domain-containing protein</fullName>
    </recommendedName>
</protein>
<organism evidence="3 4">
    <name type="scientific">Tritrichomonas foetus</name>
    <dbReference type="NCBI Taxonomy" id="1144522"/>
    <lineage>
        <taxon>Eukaryota</taxon>
        <taxon>Metamonada</taxon>
        <taxon>Parabasalia</taxon>
        <taxon>Tritrichomonadida</taxon>
        <taxon>Tritrichomonadidae</taxon>
        <taxon>Tritrichomonas</taxon>
    </lineage>
</organism>
<gene>
    <name evidence="3" type="ORF">TRFO_10231</name>
</gene>
<feature type="domain" description="Importin N-terminal" evidence="2">
    <location>
        <begin position="27"/>
        <end position="93"/>
    </location>
</feature>
<sequence length="1010" mass="117111">MNQDPKVLVENLIMASVSNNTQAINKAGNVLLDFIKTPISIPTFVNIIKFPKNPTIYHASYLYLEKSIIFHWETFDENQILEIQNLIIELIKTQDDNICFRNCCKLIQFILKNCEKIGFPSLFAFLNEPVSSQEQALSRVHLYSGVIEFLPQDFVIDNCASIYNFALFGFNYKISENNPNENNMAEPNLNINSFSQEDIYTESFHIASKLAQITNNPQYVINHLELILNLISPNIAESNFVLIFKEIWDLSDLLIEIQEIMVYLINFAFRIVTSEEFTPYLRNYALSAMFPILNVNELPPDQVYILLIKSFEISVAIIVSEPNNIQYSPNPMIEPLKNIYPEETISKMILDIIQKEINSNDTAHIIAAIFLMIDFQRYLSDFFLQNEDFFSQILINLLSNSSHFQIQLAVLIFLQNSENPLSFSFPKVCHVLFPLIFHHDECFANQALNAFRHFFQANEVNISQSLSLHLFEIVWESRSINLENNPGNFFELIFCLTLNSFDLLNDNILQELFSYVVNFSDSFKIEFPIVLSSLKIGILFLMNNDEYNEVLIPIINNMICKVLNFDDITYYLSIFNYLYLFIHLLKYQSHEYLRSIDKLVIEKVIQYDNELCIRAGCVIIKYWNCAQIKPVIFPRLWKLIIKSKQENYDDDDDDISDDHPLFCIKFLAKYLEPQEGIMLIQTLIEFHLNNNLAASLSLYSLIKHSQEENHGNIVSILSNLILQSMKNNYSYFDQICQLFTYVFCWKSDVSYKFANDIFSPFIQIYPSVSVLTKDTIIGVFCDMITYDKILNEDRYLKLTELSVQAILNESLTIQEMHNCCFLLNIILRKHKEIIFTISEKLLELLQKLGNLFVHLEQQSVEDNNINDNLLDNVASLVLNIITLIPINVIPQCGNQIDEYLAFSVSRFPTQDKTEIVPMLTNMIGFVQNLQNNKIGLSANATLVLALAFTRFLMLGKRRRCQIKIEEETIASSVRILKLFMSNEGISNKIQEIFSNNSSSAKILKMYFNKY</sequence>
<dbReference type="InterPro" id="IPR016024">
    <property type="entry name" value="ARM-type_fold"/>
</dbReference>
<evidence type="ECO:0000259" key="2">
    <source>
        <dbReference type="PROSITE" id="PS50166"/>
    </source>
</evidence>
<dbReference type="Proteomes" id="UP000179807">
    <property type="component" value="Unassembled WGS sequence"/>
</dbReference>
<dbReference type="GeneID" id="94830023"/>
<name>A0A1J4JA34_9EUKA</name>
<evidence type="ECO:0000313" key="4">
    <source>
        <dbReference type="Proteomes" id="UP000179807"/>
    </source>
</evidence>
<evidence type="ECO:0000256" key="1">
    <source>
        <dbReference type="SAM" id="Phobius"/>
    </source>
</evidence>
<dbReference type="GO" id="GO:0031267">
    <property type="term" value="F:small GTPase binding"/>
    <property type="evidence" value="ECO:0007669"/>
    <property type="project" value="InterPro"/>
</dbReference>